<accession>A0ABX8SNB5</accession>
<proteinExistence type="predicted"/>
<sequence length="82" mass="9357">MTETIVGLEHLNIFYIPKSSLEVFLPPGLRGSNLPFVCNSPIVIFGKTQEDIQIHCHCESRIHPLQCLAWKVFCEAFCNRLL</sequence>
<keyword evidence="2" id="KW-1185">Reference proteome</keyword>
<evidence type="ECO:0000313" key="2">
    <source>
        <dbReference type="Proteomes" id="UP000827153"/>
    </source>
</evidence>
<evidence type="ECO:0000313" key="1">
    <source>
        <dbReference type="EMBL" id="QXX30970.1"/>
    </source>
</evidence>
<dbReference type="Proteomes" id="UP000827153">
    <property type="component" value="Segment"/>
</dbReference>
<organism evidence="1 2">
    <name type="scientific">Psittacine adenovirus 2</name>
    <dbReference type="NCBI Taxonomy" id="1301246"/>
    <lineage>
        <taxon>Viruses</taxon>
        <taxon>Varidnaviria</taxon>
        <taxon>Bamfordvirae</taxon>
        <taxon>Preplasmiviricota</taxon>
        <taxon>Polisuviricotina</taxon>
        <taxon>Pharingeaviricetes</taxon>
        <taxon>Rowavirales</taxon>
        <taxon>Adenoviridae</taxon>
        <taxon>Siadenovirus</taxon>
        <taxon>Siadenovirus cinerei</taxon>
    </lineage>
</organism>
<dbReference type="EMBL" id="MZ562791">
    <property type="protein sequence ID" value="QXX30970.1"/>
    <property type="molecule type" value="Genomic_DNA"/>
</dbReference>
<reference evidence="1 2" key="1">
    <citation type="submission" date="2021-07" db="EMBL/GenBank/DDBJ databases">
        <title>Genomic characterization of psittacine adenovirus 2, a siadenovirus determined from a moribund African grey parrot (Psittacus erithacus).</title>
        <authorList>
            <person name="Surphlis A.C."/>
            <person name="Dill-Okubo J.A."/>
            <person name="Harrach B."/>
            <person name="Waltzek T.B."/>
            <person name="Subramaniam K."/>
        </authorList>
    </citation>
    <scope>NUCLEOTIDE SEQUENCE [LARGE SCALE GENOMIC DNA]</scope>
    <source>
        <strain evidence="1 2">WVL19065-01E</strain>
    </source>
</reference>
<protein>
    <submittedName>
        <fullName evidence="1">Uncharacterized protein</fullName>
    </submittedName>
</protein>
<name>A0ABX8SNB5_9ADEN</name>